<keyword evidence="1 3" id="KW-0489">Methyltransferase</keyword>
<dbReference type="InterPro" id="IPR004398">
    <property type="entry name" value="RNA_MeTrfase_RsmD"/>
</dbReference>
<dbReference type="RefSeq" id="XP_028862836.1">
    <property type="nucleotide sequence ID" value="XM_029006336.1"/>
</dbReference>
<dbReference type="VEuPathDB" id="PlasmoDB:PmUG01_12014200"/>
<accession>A0A1D3SPZ0</accession>
<dbReference type="AlphaFoldDB" id="A0A1D3SPZ0"/>
<dbReference type="OrthoDB" id="3548at2759"/>
<dbReference type="KEGG" id="pmal:PMUG01_12014200"/>
<gene>
    <name evidence="3" type="primary">PmUG01_12014200</name>
    <name evidence="3" type="ORF">PMUG01_12014200</name>
</gene>
<organism evidence="3 4">
    <name type="scientific">Plasmodium malariae</name>
    <dbReference type="NCBI Taxonomy" id="5858"/>
    <lineage>
        <taxon>Eukaryota</taxon>
        <taxon>Sar</taxon>
        <taxon>Alveolata</taxon>
        <taxon>Apicomplexa</taxon>
        <taxon>Aconoidasida</taxon>
        <taxon>Haemosporida</taxon>
        <taxon>Plasmodiidae</taxon>
        <taxon>Plasmodium</taxon>
        <taxon>Plasmodium (Plasmodium)</taxon>
    </lineage>
</organism>
<dbReference type="Proteomes" id="UP000219813">
    <property type="component" value="Chromosome 12"/>
</dbReference>
<dbReference type="Gene3D" id="3.40.50.150">
    <property type="entry name" value="Vaccinia Virus protein VP39"/>
    <property type="match status" value="1"/>
</dbReference>
<dbReference type="Pfam" id="PF03602">
    <property type="entry name" value="Cons_hypoth95"/>
    <property type="match status" value="1"/>
</dbReference>
<sequence>MVFLKYIGTLIFLLISVFVLFPNINTKICCANYIRNNKYTIISKFYPQEKNINTVKYIKYVLFVNKPFFCFSKNGRSNIKNWNPLNKLQNVVTVEIENSFFLGAFSNNAIGGKKSIKGNSEIEKNFESDGMTAERLGGDGMTAERLGGDGMTAERLEGYGMTAERLDSDDIPALAFEGESGGKICRDRNEKQNYDETEKSKNKMEVPNKREKRIMKKDLYGIPEEELSIRRLPNRKIKSKYKFCKIKKYRETININYRKKKILSIHEGKFKNKKIFSPDTYTRPMMSKVKESIFSILSHMSLFSCTDINVIDIFSGSGNLGIECISRGIQNITFVDLSLNSCRTIYENLKLCNIHHLDNKIIRSDAIELLNNPFKFNIEEKFHLAFFTPPYEQIVYSKLIHSISESELFDNDCLIFIEYPKEIEMLPHKVYNLIGLRNRKFGRTYFALYVLNSTGKFETYERKDEFYPLHYNRKQRRQEKYI</sequence>
<proteinExistence type="predicted"/>
<dbReference type="CDD" id="cd02440">
    <property type="entry name" value="AdoMet_MTases"/>
    <property type="match status" value="1"/>
</dbReference>
<dbReference type="InterPro" id="IPR029063">
    <property type="entry name" value="SAM-dependent_MTases_sf"/>
</dbReference>
<dbReference type="PANTHER" id="PTHR43542:SF1">
    <property type="entry name" value="METHYLTRANSFERASE"/>
    <property type="match status" value="1"/>
</dbReference>
<dbReference type="GO" id="GO:0008168">
    <property type="term" value="F:methyltransferase activity"/>
    <property type="evidence" value="ECO:0007669"/>
    <property type="project" value="UniProtKB-KW"/>
</dbReference>
<dbReference type="PANTHER" id="PTHR43542">
    <property type="entry name" value="METHYLTRANSFERASE"/>
    <property type="match status" value="1"/>
</dbReference>
<evidence type="ECO:0000313" key="4">
    <source>
        <dbReference type="Proteomes" id="UP000219813"/>
    </source>
</evidence>
<dbReference type="GeneID" id="39870136"/>
<keyword evidence="2" id="KW-0808">Transferase</keyword>
<dbReference type="GO" id="GO:0031167">
    <property type="term" value="P:rRNA methylation"/>
    <property type="evidence" value="ECO:0007669"/>
    <property type="project" value="InterPro"/>
</dbReference>
<evidence type="ECO:0000256" key="1">
    <source>
        <dbReference type="ARBA" id="ARBA00022603"/>
    </source>
</evidence>
<dbReference type="EMBL" id="LT594633">
    <property type="protein sequence ID" value="SCO93554.1"/>
    <property type="molecule type" value="Genomic_DNA"/>
</dbReference>
<keyword evidence="4" id="KW-1185">Reference proteome</keyword>
<reference evidence="3 4" key="1">
    <citation type="submission" date="2016-06" db="EMBL/GenBank/DDBJ databases">
        <authorList>
            <consortium name="Pathogen Informatics"/>
        </authorList>
    </citation>
    <scope>NUCLEOTIDE SEQUENCE [LARGE SCALE GENOMIC DNA]</scope>
</reference>
<dbReference type="SUPFAM" id="SSF53335">
    <property type="entry name" value="S-adenosyl-L-methionine-dependent methyltransferases"/>
    <property type="match status" value="1"/>
</dbReference>
<evidence type="ECO:0000313" key="3">
    <source>
        <dbReference type="EMBL" id="SCO93554.1"/>
    </source>
</evidence>
<name>A0A1D3SPZ0_PLAMA</name>
<protein>
    <submittedName>
        <fullName evidence="3">N6-adenine-specific methylase, putative</fullName>
    </submittedName>
</protein>
<evidence type="ECO:0000256" key="2">
    <source>
        <dbReference type="ARBA" id="ARBA00022679"/>
    </source>
</evidence>